<evidence type="ECO:0000313" key="2">
    <source>
        <dbReference type="Proteomes" id="UP000186720"/>
    </source>
</evidence>
<name>A0A1Q5ZZL6_9SPHI</name>
<evidence type="ECO:0000313" key="1">
    <source>
        <dbReference type="EMBL" id="OKS87191.1"/>
    </source>
</evidence>
<accession>A0A1Q5ZZL6</accession>
<sequence length="40" mass="4640">MEGHEYIYNSCTSMPNIAFEATNNVFIINKYPYVENSPTH</sequence>
<keyword evidence="2" id="KW-1185">Reference proteome</keyword>
<dbReference type="EMBL" id="MPPL01000001">
    <property type="protein sequence ID" value="OKS87191.1"/>
    <property type="molecule type" value="Genomic_DNA"/>
</dbReference>
<comment type="caution">
    <text evidence="1">The sequence shown here is derived from an EMBL/GenBank/DDBJ whole genome shotgun (WGS) entry which is preliminary data.</text>
</comment>
<dbReference type="Proteomes" id="UP000186720">
    <property type="component" value="Unassembled WGS sequence"/>
</dbReference>
<reference evidence="1 2" key="1">
    <citation type="submission" date="2016-11" db="EMBL/GenBank/DDBJ databases">
        <title>Whole Genome Sequencing of Mucilaginibacter polytrichastri RG4-7(T) isolated from the moss sample.</title>
        <authorList>
            <person name="Li Y."/>
        </authorList>
    </citation>
    <scope>NUCLEOTIDE SEQUENCE [LARGE SCALE GENOMIC DNA]</scope>
    <source>
        <strain evidence="1 2">RG4-7</strain>
    </source>
</reference>
<organism evidence="1 2">
    <name type="scientific">Mucilaginibacter polytrichastri</name>
    <dbReference type="NCBI Taxonomy" id="1302689"/>
    <lineage>
        <taxon>Bacteria</taxon>
        <taxon>Pseudomonadati</taxon>
        <taxon>Bacteroidota</taxon>
        <taxon>Sphingobacteriia</taxon>
        <taxon>Sphingobacteriales</taxon>
        <taxon>Sphingobacteriaceae</taxon>
        <taxon>Mucilaginibacter</taxon>
    </lineage>
</organism>
<proteinExistence type="predicted"/>
<protein>
    <submittedName>
        <fullName evidence="1">Uncharacterized protein</fullName>
    </submittedName>
</protein>
<dbReference type="AlphaFoldDB" id="A0A1Q5ZZL6"/>
<gene>
    <name evidence="1" type="ORF">RG47T_2650</name>
</gene>